<name>A0ABD1W8X5_9LAMI</name>
<gene>
    <name evidence="1" type="ORF">Fot_15250</name>
</gene>
<keyword evidence="2" id="KW-1185">Reference proteome</keyword>
<evidence type="ECO:0000313" key="1">
    <source>
        <dbReference type="EMBL" id="KAL2546017.1"/>
    </source>
</evidence>
<reference evidence="2" key="1">
    <citation type="submission" date="2024-07" db="EMBL/GenBank/DDBJ databases">
        <title>Two chromosome-level genome assemblies of Korean endemic species Abeliophyllum distichum and Forsythia ovata (Oleaceae).</title>
        <authorList>
            <person name="Jang H."/>
        </authorList>
    </citation>
    <scope>NUCLEOTIDE SEQUENCE [LARGE SCALE GENOMIC DNA]</scope>
</reference>
<accession>A0ABD1W8X5</accession>
<dbReference type="Proteomes" id="UP001604277">
    <property type="component" value="Unassembled WGS sequence"/>
</dbReference>
<evidence type="ECO:0000313" key="2">
    <source>
        <dbReference type="Proteomes" id="UP001604277"/>
    </source>
</evidence>
<dbReference type="EMBL" id="JBFOLJ010000004">
    <property type="protein sequence ID" value="KAL2546017.1"/>
    <property type="molecule type" value="Genomic_DNA"/>
</dbReference>
<comment type="caution">
    <text evidence="1">The sequence shown here is derived from an EMBL/GenBank/DDBJ whole genome shotgun (WGS) entry which is preliminary data.</text>
</comment>
<protein>
    <submittedName>
        <fullName evidence="1">Uncharacterized protein</fullName>
    </submittedName>
</protein>
<proteinExistence type="predicted"/>
<dbReference type="AlphaFoldDB" id="A0ABD1W8X5"/>
<organism evidence="1 2">
    <name type="scientific">Forsythia ovata</name>
    <dbReference type="NCBI Taxonomy" id="205694"/>
    <lineage>
        <taxon>Eukaryota</taxon>
        <taxon>Viridiplantae</taxon>
        <taxon>Streptophyta</taxon>
        <taxon>Embryophyta</taxon>
        <taxon>Tracheophyta</taxon>
        <taxon>Spermatophyta</taxon>
        <taxon>Magnoliopsida</taxon>
        <taxon>eudicotyledons</taxon>
        <taxon>Gunneridae</taxon>
        <taxon>Pentapetalae</taxon>
        <taxon>asterids</taxon>
        <taxon>lamiids</taxon>
        <taxon>Lamiales</taxon>
        <taxon>Oleaceae</taxon>
        <taxon>Forsythieae</taxon>
        <taxon>Forsythia</taxon>
    </lineage>
</organism>
<sequence>MRGSWSMMGSVLRLQNWCKIGGIGCGENGAKIGGIAPVAGEICTSLMVHFAPHNWCNLHQLLVKFAPAILHQKLVHFAPVAGQICTSMAGAILPSTGAICTSI</sequence>